<keyword evidence="2" id="KW-1003">Cell membrane</keyword>
<dbReference type="AlphaFoldDB" id="A0A9X7Z7A2"/>
<feature type="domain" description="Threonine/Serine exporter ThrE" evidence="9">
    <location>
        <begin position="4"/>
        <end position="131"/>
    </location>
</feature>
<evidence type="ECO:0000256" key="7">
    <source>
        <dbReference type="ARBA" id="ARBA00034125"/>
    </source>
</evidence>
<keyword evidence="5 8" id="KW-1133">Transmembrane helix</keyword>
<dbReference type="EMBL" id="CP071182">
    <property type="protein sequence ID" value="QSO48889.1"/>
    <property type="molecule type" value="Genomic_DNA"/>
</dbReference>
<keyword evidence="3" id="KW-0997">Cell inner membrane</keyword>
<evidence type="ECO:0000256" key="2">
    <source>
        <dbReference type="ARBA" id="ARBA00022475"/>
    </source>
</evidence>
<keyword evidence="11" id="KW-1185">Reference proteome</keyword>
<evidence type="ECO:0000256" key="5">
    <source>
        <dbReference type="ARBA" id="ARBA00022989"/>
    </source>
</evidence>
<feature type="transmembrane region" description="Helical" evidence="8">
    <location>
        <begin position="44"/>
        <end position="64"/>
    </location>
</feature>
<dbReference type="GO" id="GO:0015744">
    <property type="term" value="P:succinate transport"/>
    <property type="evidence" value="ECO:0007669"/>
    <property type="project" value="TreeGrafter"/>
</dbReference>
<dbReference type="RefSeq" id="WP_206658201.1">
    <property type="nucleotide sequence ID" value="NZ_CP071182.1"/>
</dbReference>
<evidence type="ECO:0000256" key="1">
    <source>
        <dbReference type="ARBA" id="ARBA00004651"/>
    </source>
</evidence>
<evidence type="ECO:0000256" key="6">
    <source>
        <dbReference type="ARBA" id="ARBA00023136"/>
    </source>
</evidence>
<comment type="similarity">
    <text evidence="7">Belongs to the ThrE exporter (TC 2.A.79) family.</text>
</comment>
<dbReference type="PANTHER" id="PTHR34390:SF1">
    <property type="entry name" value="SUCCINATE TRANSPORTER SUBUNIT YJJB-RELATED"/>
    <property type="match status" value="1"/>
</dbReference>
<dbReference type="Pfam" id="PF12821">
    <property type="entry name" value="ThrE_2"/>
    <property type="match status" value="1"/>
</dbReference>
<dbReference type="PANTHER" id="PTHR34390">
    <property type="entry name" value="UPF0442 PROTEIN YJJB-RELATED"/>
    <property type="match status" value="1"/>
</dbReference>
<name>A0A9X7Z7A2_9BACL</name>
<evidence type="ECO:0000256" key="8">
    <source>
        <dbReference type="SAM" id="Phobius"/>
    </source>
</evidence>
<comment type="subcellular location">
    <subcellularLocation>
        <location evidence="1">Cell membrane</location>
        <topology evidence="1">Multi-pass membrane protein</topology>
    </subcellularLocation>
</comment>
<dbReference type="GO" id="GO:0005886">
    <property type="term" value="C:plasma membrane"/>
    <property type="evidence" value="ECO:0007669"/>
    <property type="project" value="UniProtKB-SubCell"/>
</dbReference>
<accession>A0A9X7Z7A2</accession>
<dbReference type="InterPro" id="IPR050539">
    <property type="entry name" value="ThrE_Dicarb/AminoAcid_Exp"/>
</dbReference>
<evidence type="ECO:0000259" key="9">
    <source>
        <dbReference type="Pfam" id="PF12821"/>
    </source>
</evidence>
<evidence type="ECO:0000313" key="11">
    <source>
        <dbReference type="Proteomes" id="UP000663505"/>
    </source>
</evidence>
<gene>
    <name evidence="10" type="ORF">JZ786_08055</name>
</gene>
<feature type="transmembrane region" description="Helical" evidence="8">
    <location>
        <begin position="114"/>
        <end position="133"/>
    </location>
</feature>
<dbReference type="InterPro" id="IPR024528">
    <property type="entry name" value="ThrE_2"/>
</dbReference>
<sequence length="143" mass="15558">MFQQLVISFLATTAFAVIFSVPRSLLIASGFVGMLGWGLYTGTTLLQLPSIPANLIAAFGVSMLSQLLARRYRAPVTVFAASGIVPLVPGGQAFDAMRYFVENNYNLAVQFAAKAFLLSGAIAMGLILSEVFYQIIRRQRRAF</sequence>
<keyword evidence="4 8" id="KW-0812">Transmembrane</keyword>
<reference evidence="10 11" key="1">
    <citation type="submission" date="2021-02" db="EMBL/GenBank/DDBJ databases">
        <title>Alicyclobacillus curvatus sp. nov. and Alicyclobacillus mengziensis sp. nov., two acidophilic bacteria isolated from acid mine drainage.</title>
        <authorList>
            <person name="Huang Y."/>
        </authorList>
    </citation>
    <scope>NUCLEOTIDE SEQUENCE [LARGE SCALE GENOMIC DNA]</scope>
    <source>
        <strain evidence="10 11">S30H14</strain>
    </source>
</reference>
<evidence type="ECO:0000256" key="3">
    <source>
        <dbReference type="ARBA" id="ARBA00022519"/>
    </source>
</evidence>
<protein>
    <submittedName>
        <fullName evidence="10">Threonine/serine exporter family protein</fullName>
    </submittedName>
</protein>
<dbReference type="Proteomes" id="UP000663505">
    <property type="component" value="Chromosome"/>
</dbReference>
<feature type="transmembrane region" description="Helical" evidence="8">
    <location>
        <begin position="76"/>
        <end position="94"/>
    </location>
</feature>
<organism evidence="10 11">
    <name type="scientific">Alicyclobacillus mengziensis</name>
    <dbReference type="NCBI Taxonomy" id="2931921"/>
    <lineage>
        <taxon>Bacteria</taxon>
        <taxon>Bacillati</taxon>
        <taxon>Bacillota</taxon>
        <taxon>Bacilli</taxon>
        <taxon>Bacillales</taxon>
        <taxon>Alicyclobacillaceae</taxon>
        <taxon>Alicyclobacillus</taxon>
    </lineage>
</organism>
<evidence type="ECO:0000313" key="10">
    <source>
        <dbReference type="EMBL" id="QSO48889.1"/>
    </source>
</evidence>
<proteinExistence type="inferred from homology"/>
<keyword evidence="6 8" id="KW-0472">Membrane</keyword>
<dbReference type="KEGG" id="afx:JZ786_08055"/>
<evidence type="ECO:0000256" key="4">
    <source>
        <dbReference type="ARBA" id="ARBA00022692"/>
    </source>
</evidence>